<accession>A0A0P0XMK4</accession>
<dbReference type="PaxDb" id="39947-A0A0P0XMK4"/>
<dbReference type="Proteomes" id="UP000059680">
    <property type="component" value="Chromosome 9"/>
</dbReference>
<sequence>MDVTVSWRRQRSLVVRLLVEEVVVAAGWRRRRADFLLGDGEEAARGRRLHDAVVSMERLGLRGRGGPRARDLICLDMRRVCLVWVLACAGSRVSPNFMALMATKELGYMSRPMGIQRSISSVQLIKTRSGLGCTGDTFIHHHHPPLLPPPPRRQKNVWLQGQQRRGLPSPAQDPPQQWQPLRHRKSLRGSLREGISDCRRARGAGLHASREGAPDLASPTRSGWRTDGNGDHDRSCRRARRRDEQRLSMASGACPAWREAVAGSSGRLRWWPVASDNLDGLWQ</sequence>
<feature type="region of interest" description="Disordered" evidence="1">
    <location>
        <begin position="135"/>
        <end position="154"/>
    </location>
</feature>
<dbReference type="InParanoid" id="A0A0P0XMK4"/>
<feature type="region of interest" description="Disordered" evidence="1">
    <location>
        <begin position="161"/>
        <end position="186"/>
    </location>
</feature>
<feature type="region of interest" description="Disordered" evidence="1">
    <location>
        <begin position="202"/>
        <end position="243"/>
    </location>
</feature>
<evidence type="ECO:0000313" key="3">
    <source>
        <dbReference type="Proteomes" id="UP000059680"/>
    </source>
</evidence>
<dbReference type="AlphaFoldDB" id="A0A0P0XMK4"/>
<gene>
    <name evidence="2" type="ordered locus">Os09g0411050</name>
    <name evidence="2" type="ORF">OSNPB_090411050</name>
</gene>
<reference evidence="2 3" key="3">
    <citation type="journal article" date="2013" name="Rice">
        <title>Improvement of the Oryza sativa Nipponbare reference genome using next generation sequence and optical map data.</title>
        <authorList>
            <person name="Kawahara Y."/>
            <person name="de la Bastide M."/>
            <person name="Hamilton J.P."/>
            <person name="Kanamori H."/>
            <person name="McCombie W.R."/>
            <person name="Ouyang S."/>
            <person name="Schwartz D.C."/>
            <person name="Tanaka T."/>
            <person name="Wu J."/>
            <person name="Zhou S."/>
            <person name="Childs K.L."/>
            <person name="Davidson R.M."/>
            <person name="Lin H."/>
            <person name="Quesada-Ocampo L."/>
            <person name="Vaillancourt B."/>
            <person name="Sakai H."/>
            <person name="Lee S.S."/>
            <person name="Kim J."/>
            <person name="Numa H."/>
            <person name="Itoh T."/>
            <person name="Buell C.R."/>
            <person name="Matsumoto T."/>
        </authorList>
    </citation>
    <scope>NUCLEOTIDE SEQUENCE [LARGE SCALE GENOMIC DNA]</scope>
    <source>
        <strain evidence="3">cv. Nipponbare</strain>
    </source>
</reference>
<proteinExistence type="predicted"/>
<evidence type="ECO:0000313" key="2">
    <source>
        <dbReference type="EMBL" id="BAT08044.1"/>
    </source>
</evidence>
<reference evidence="3" key="1">
    <citation type="journal article" date="2005" name="Nature">
        <title>The map-based sequence of the rice genome.</title>
        <authorList>
            <consortium name="International rice genome sequencing project (IRGSP)"/>
            <person name="Matsumoto T."/>
            <person name="Wu J."/>
            <person name="Kanamori H."/>
            <person name="Katayose Y."/>
            <person name="Fujisawa M."/>
            <person name="Namiki N."/>
            <person name="Mizuno H."/>
            <person name="Yamamoto K."/>
            <person name="Antonio B.A."/>
            <person name="Baba T."/>
            <person name="Sakata K."/>
            <person name="Nagamura Y."/>
            <person name="Aoki H."/>
            <person name="Arikawa K."/>
            <person name="Arita K."/>
            <person name="Bito T."/>
            <person name="Chiden Y."/>
            <person name="Fujitsuka N."/>
            <person name="Fukunaka R."/>
            <person name="Hamada M."/>
            <person name="Harada C."/>
            <person name="Hayashi A."/>
            <person name="Hijishita S."/>
            <person name="Honda M."/>
            <person name="Hosokawa S."/>
            <person name="Ichikawa Y."/>
            <person name="Idonuma A."/>
            <person name="Iijima M."/>
            <person name="Ikeda M."/>
            <person name="Ikeno M."/>
            <person name="Ito K."/>
            <person name="Ito S."/>
            <person name="Ito T."/>
            <person name="Ito Y."/>
            <person name="Ito Y."/>
            <person name="Iwabuchi A."/>
            <person name="Kamiya K."/>
            <person name="Karasawa W."/>
            <person name="Kurita K."/>
            <person name="Katagiri S."/>
            <person name="Kikuta A."/>
            <person name="Kobayashi H."/>
            <person name="Kobayashi N."/>
            <person name="Machita K."/>
            <person name="Maehara T."/>
            <person name="Masukawa M."/>
            <person name="Mizubayashi T."/>
            <person name="Mukai Y."/>
            <person name="Nagasaki H."/>
            <person name="Nagata Y."/>
            <person name="Naito S."/>
            <person name="Nakashima M."/>
            <person name="Nakama Y."/>
            <person name="Nakamichi Y."/>
            <person name="Nakamura M."/>
            <person name="Meguro A."/>
            <person name="Negishi M."/>
            <person name="Ohta I."/>
            <person name="Ohta T."/>
            <person name="Okamoto M."/>
            <person name="Ono N."/>
            <person name="Saji S."/>
            <person name="Sakaguchi M."/>
            <person name="Sakai K."/>
            <person name="Shibata M."/>
            <person name="Shimokawa T."/>
            <person name="Song J."/>
            <person name="Takazaki Y."/>
            <person name="Terasawa K."/>
            <person name="Tsugane M."/>
            <person name="Tsuji K."/>
            <person name="Ueda S."/>
            <person name="Waki K."/>
            <person name="Yamagata H."/>
            <person name="Yamamoto M."/>
            <person name="Yamamoto S."/>
            <person name="Yamane H."/>
            <person name="Yoshiki S."/>
            <person name="Yoshihara R."/>
            <person name="Yukawa K."/>
            <person name="Zhong H."/>
            <person name="Yano M."/>
            <person name="Yuan Q."/>
            <person name="Ouyang S."/>
            <person name="Liu J."/>
            <person name="Jones K.M."/>
            <person name="Gansberger K."/>
            <person name="Moffat K."/>
            <person name="Hill J."/>
            <person name="Bera J."/>
            <person name="Fadrosh D."/>
            <person name="Jin S."/>
            <person name="Johri S."/>
            <person name="Kim M."/>
            <person name="Overton L."/>
            <person name="Reardon M."/>
            <person name="Tsitrin T."/>
            <person name="Vuong H."/>
            <person name="Weaver B."/>
            <person name="Ciecko A."/>
            <person name="Tallon L."/>
            <person name="Jackson J."/>
            <person name="Pai G."/>
            <person name="Aken S.V."/>
            <person name="Utterback T."/>
            <person name="Reidmuller S."/>
            <person name="Feldblyum T."/>
            <person name="Hsiao J."/>
            <person name="Zismann V."/>
            <person name="Iobst S."/>
            <person name="de Vazeille A.R."/>
            <person name="Buell C.R."/>
            <person name="Ying K."/>
            <person name="Li Y."/>
            <person name="Lu T."/>
            <person name="Huang Y."/>
            <person name="Zhao Q."/>
            <person name="Feng Q."/>
            <person name="Zhang L."/>
            <person name="Zhu J."/>
            <person name="Weng Q."/>
            <person name="Mu J."/>
            <person name="Lu Y."/>
            <person name="Fan D."/>
            <person name="Liu Y."/>
            <person name="Guan J."/>
            <person name="Zhang Y."/>
            <person name="Yu S."/>
            <person name="Liu X."/>
            <person name="Zhang Y."/>
            <person name="Hong G."/>
            <person name="Han B."/>
            <person name="Choisne N."/>
            <person name="Demange N."/>
            <person name="Orjeda G."/>
            <person name="Samain S."/>
            <person name="Cattolico L."/>
            <person name="Pelletier E."/>
            <person name="Couloux A."/>
            <person name="Segurens B."/>
            <person name="Wincker P."/>
            <person name="D'Hont A."/>
            <person name="Scarpelli C."/>
            <person name="Weissenbach J."/>
            <person name="Salanoubat M."/>
            <person name="Quetier F."/>
            <person name="Yu Y."/>
            <person name="Kim H.R."/>
            <person name="Rambo T."/>
            <person name="Currie J."/>
            <person name="Collura K."/>
            <person name="Luo M."/>
            <person name="Yang T."/>
            <person name="Ammiraju J.S.S."/>
            <person name="Engler F."/>
            <person name="Soderlund C."/>
            <person name="Wing R.A."/>
            <person name="Palmer L.E."/>
            <person name="de la Bastide M."/>
            <person name="Spiegel L."/>
            <person name="Nascimento L."/>
            <person name="Zutavern T."/>
            <person name="O'Shaughnessy A."/>
            <person name="Dike S."/>
            <person name="Dedhia N."/>
            <person name="Preston R."/>
            <person name="Balija V."/>
            <person name="McCombie W.R."/>
            <person name="Chow T."/>
            <person name="Chen H."/>
            <person name="Chung M."/>
            <person name="Chen C."/>
            <person name="Shaw J."/>
            <person name="Wu H."/>
            <person name="Hsiao K."/>
            <person name="Chao Y."/>
            <person name="Chu M."/>
            <person name="Cheng C."/>
            <person name="Hour A."/>
            <person name="Lee P."/>
            <person name="Lin S."/>
            <person name="Lin Y."/>
            <person name="Liou J."/>
            <person name="Liu S."/>
            <person name="Hsing Y."/>
            <person name="Raghuvanshi S."/>
            <person name="Mohanty A."/>
            <person name="Bharti A.K."/>
            <person name="Gaur A."/>
            <person name="Gupta V."/>
            <person name="Kumar D."/>
            <person name="Ravi V."/>
            <person name="Vij S."/>
            <person name="Kapur A."/>
            <person name="Khurana P."/>
            <person name="Khurana P."/>
            <person name="Khurana J.P."/>
            <person name="Tyagi A.K."/>
            <person name="Gaikwad K."/>
            <person name="Singh A."/>
            <person name="Dalal V."/>
            <person name="Srivastava S."/>
            <person name="Dixit A."/>
            <person name="Pal A.K."/>
            <person name="Ghazi I.A."/>
            <person name="Yadav M."/>
            <person name="Pandit A."/>
            <person name="Bhargava A."/>
            <person name="Sureshbabu K."/>
            <person name="Batra K."/>
            <person name="Sharma T.R."/>
            <person name="Mohapatra T."/>
            <person name="Singh N.K."/>
            <person name="Messing J."/>
            <person name="Nelson A.B."/>
            <person name="Fuks G."/>
            <person name="Kavchok S."/>
            <person name="Keizer G."/>
            <person name="Linton E."/>
            <person name="Llaca V."/>
            <person name="Song R."/>
            <person name="Tanyolac B."/>
            <person name="Young S."/>
            <person name="Ho-Il K."/>
            <person name="Hahn J.H."/>
            <person name="Sangsakoo G."/>
            <person name="Vanavichit A."/>
            <person name="de Mattos Luiz.A.T."/>
            <person name="Zimmer P.D."/>
            <person name="Malone G."/>
            <person name="Dellagostin O."/>
            <person name="de Oliveira A.C."/>
            <person name="Bevan M."/>
            <person name="Bancroft I."/>
            <person name="Minx P."/>
            <person name="Cordum H."/>
            <person name="Wilson R."/>
            <person name="Cheng Z."/>
            <person name="Jin W."/>
            <person name="Jiang J."/>
            <person name="Leong S.A."/>
            <person name="Iwama H."/>
            <person name="Gojobori T."/>
            <person name="Itoh T."/>
            <person name="Niimura Y."/>
            <person name="Fujii Y."/>
            <person name="Habara T."/>
            <person name="Sakai H."/>
            <person name="Sato Y."/>
            <person name="Wilson G."/>
            <person name="Kumar K."/>
            <person name="McCouch S."/>
            <person name="Juretic N."/>
            <person name="Hoen D."/>
            <person name="Wright S."/>
            <person name="Bruskiewich R."/>
            <person name="Bureau T."/>
            <person name="Miyao A."/>
            <person name="Hirochika H."/>
            <person name="Nishikawa T."/>
            <person name="Kadowaki K."/>
            <person name="Sugiura M."/>
            <person name="Burr B."/>
            <person name="Sasaki T."/>
        </authorList>
    </citation>
    <scope>NUCLEOTIDE SEQUENCE [LARGE SCALE GENOMIC DNA]</scope>
    <source>
        <strain evidence="3">cv. Nipponbare</strain>
    </source>
</reference>
<dbReference type="EMBL" id="AP014965">
    <property type="protein sequence ID" value="BAT08044.1"/>
    <property type="molecule type" value="Genomic_DNA"/>
</dbReference>
<reference evidence="2 3" key="2">
    <citation type="journal article" date="2013" name="Plant Cell Physiol.">
        <title>Rice Annotation Project Database (RAP-DB): an integrative and interactive database for rice genomics.</title>
        <authorList>
            <person name="Sakai H."/>
            <person name="Lee S.S."/>
            <person name="Tanaka T."/>
            <person name="Numa H."/>
            <person name="Kim J."/>
            <person name="Kawahara Y."/>
            <person name="Wakimoto H."/>
            <person name="Yang C.C."/>
            <person name="Iwamoto M."/>
            <person name="Abe T."/>
            <person name="Yamada Y."/>
            <person name="Muto A."/>
            <person name="Inokuchi H."/>
            <person name="Ikemura T."/>
            <person name="Matsumoto T."/>
            <person name="Sasaki T."/>
            <person name="Itoh T."/>
        </authorList>
    </citation>
    <scope>NUCLEOTIDE SEQUENCE [LARGE SCALE GENOMIC DNA]</scope>
    <source>
        <strain evidence="3">cv. Nipponbare</strain>
    </source>
</reference>
<organism evidence="2 3">
    <name type="scientific">Oryza sativa subsp. japonica</name>
    <name type="common">Rice</name>
    <dbReference type="NCBI Taxonomy" id="39947"/>
    <lineage>
        <taxon>Eukaryota</taxon>
        <taxon>Viridiplantae</taxon>
        <taxon>Streptophyta</taxon>
        <taxon>Embryophyta</taxon>
        <taxon>Tracheophyta</taxon>
        <taxon>Spermatophyta</taxon>
        <taxon>Magnoliopsida</taxon>
        <taxon>Liliopsida</taxon>
        <taxon>Poales</taxon>
        <taxon>Poaceae</taxon>
        <taxon>BOP clade</taxon>
        <taxon>Oryzoideae</taxon>
        <taxon>Oryzeae</taxon>
        <taxon>Oryzinae</taxon>
        <taxon>Oryza</taxon>
        <taxon>Oryza sativa</taxon>
    </lineage>
</organism>
<protein>
    <submittedName>
        <fullName evidence="2">Os09g0411050 protein</fullName>
    </submittedName>
</protein>
<keyword evidence="3" id="KW-1185">Reference proteome</keyword>
<name>A0A0P0XMK4_ORYSJ</name>
<feature type="compositionally biased region" description="Basic and acidic residues" evidence="1">
    <location>
        <begin position="228"/>
        <end position="243"/>
    </location>
</feature>
<evidence type="ECO:0000256" key="1">
    <source>
        <dbReference type="SAM" id="MobiDB-lite"/>
    </source>
</evidence>